<name>A0A833Y8W2_9CHIR</name>
<dbReference type="Proteomes" id="UP000664940">
    <property type="component" value="Unassembled WGS sequence"/>
</dbReference>
<reference evidence="1 2" key="1">
    <citation type="journal article" date="2020" name="Nature">
        <title>Six reference-quality genomes reveal evolution of bat adaptations.</title>
        <authorList>
            <person name="Jebb D."/>
            <person name="Huang Z."/>
            <person name="Pippel M."/>
            <person name="Hughes G.M."/>
            <person name="Lavrichenko K."/>
            <person name="Devanna P."/>
            <person name="Winkler S."/>
            <person name="Jermiin L.S."/>
            <person name="Skirmuntt E.C."/>
            <person name="Katzourakis A."/>
            <person name="Burkitt-Gray L."/>
            <person name="Ray D.A."/>
            <person name="Sullivan K.A.M."/>
            <person name="Roscito J.G."/>
            <person name="Kirilenko B.M."/>
            <person name="Davalos L.M."/>
            <person name="Corthals A.P."/>
            <person name="Power M.L."/>
            <person name="Jones G."/>
            <person name="Ransome R.D."/>
            <person name="Dechmann D.K.N."/>
            <person name="Locatelli A.G."/>
            <person name="Puechmaille S.J."/>
            <person name="Fedrigo O."/>
            <person name="Jarvis E.D."/>
            <person name="Hiller M."/>
            <person name="Vernes S.C."/>
            <person name="Myers E.W."/>
            <person name="Teeling E.C."/>
        </authorList>
    </citation>
    <scope>NUCLEOTIDE SEQUENCE [LARGE SCALE GENOMIC DNA]</scope>
    <source>
        <strain evidence="1">Bat1K_MPI-CBG_1</strain>
    </source>
</reference>
<organism evidence="1 2">
    <name type="scientific">Phyllostomus discolor</name>
    <name type="common">pale spear-nosed bat</name>
    <dbReference type="NCBI Taxonomy" id="89673"/>
    <lineage>
        <taxon>Eukaryota</taxon>
        <taxon>Metazoa</taxon>
        <taxon>Chordata</taxon>
        <taxon>Craniata</taxon>
        <taxon>Vertebrata</taxon>
        <taxon>Euteleostomi</taxon>
        <taxon>Mammalia</taxon>
        <taxon>Eutheria</taxon>
        <taxon>Laurasiatheria</taxon>
        <taxon>Chiroptera</taxon>
        <taxon>Yangochiroptera</taxon>
        <taxon>Phyllostomidae</taxon>
        <taxon>Phyllostominae</taxon>
        <taxon>Phyllostomus</taxon>
    </lineage>
</organism>
<dbReference type="EMBL" id="JABVXQ010000015">
    <property type="protein sequence ID" value="KAF6074958.1"/>
    <property type="molecule type" value="Genomic_DNA"/>
</dbReference>
<comment type="caution">
    <text evidence="1">The sequence shown here is derived from an EMBL/GenBank/DDBJ whole genome shotgun (WGS) entry which is preliminary data.</text>
</comment>
<sequence length="139" mass="15080">MHVDLGRRGVAAQPALILGTKPPPAQAKELPMVAQTRDLRNTRGLRAKALQGKWGICPILPAKCSAFRNAAESLVAGITSPEPRNLGPLLLSLPFTDASDAPTEVAWTTATQDLAPNVKTEEAICMHDKWIWKVFLLTF</sequence>
<gene>
    <name evidence="1" type="ORF">HJG60_009368</name>
</gene>
<evidence type="ECO:0000313" key="2">
    <source>
        <dbReference type="Proteomes" id="UP000664940"/>
    </source>
</evidence>
<proteinExistence type="predicted"/>
<protein>
    <submittedName>
        <fullName evidence="1">Uncharacterized protein</fullName>
    </submittedName>
</protein>
<accession>A0A833Y8W2</accession>
<dbReference type="AlphaFoldDB" id="A0A833Y8W2"/>
<evidence type="ECO:0000313" key="1">
    <source>
        <dbReference type="EMBL" id="KAF6074958.1"/>
    </source>
</evidence>